<feature type="region of interest" description="Disordered" evidence="1">
    <location>
        <begin position="523"/>
        <end position="553"/>
    </location>
</feature>
<dbReference type="AlphaFoldDB" id="A0A395GLM6"/>
<proteinExistence type="predicted"/>
<name>A0A395GLM6_9EURO</name>
<feature type="region of interest" description="Disordered" evidence="1">
    <location>
        <begin position="635"/>
        <end position="698"/>
    </location>
</feature>
<dbReference type="Proteomes" id="UP000249402">
    <property type="component" value="Unassembled WGS sequence"/>
</dbReference>
<feature type="domain" description="Oxidoreductase acuF-like C2H2 type zinc-finger" evidence="3">
    <location>
        <begin position="270"/>
        <end position="298"/>
    </location>
</feature>
<dbReference type="RefSeq" id="XP_025570739.1">
    <property type="nucleotide sequence ID" value="XM_025717199.1"/>
</dbReference>
<dbReference type="GeneID" id="37222064"/>
<evidence type="ECO:0000313" key="5">
    <source>
        <dbReference type="Proteomes" id="UP000249402"/>
    </source>
</evidence>
<dbReference type="PANTHER" id="PTHR35391:SF7">
    <property type="entry name" value="C2H2-TYPE DOMAIN-CONTAINING PROTEIN"/>
    <property type="match status" value="1"/>
</dbReference>
<dbReference type="STRING" id="1448316.A0A395GLM6"/>
<dbReference type="InterPro" id="IPR054464">
    <property type="entry name" value="ULD_fung"/>
</dbReference>
<organism evidence="4 5">
    <name type="scientific">Aspergillus ibericus CBS 121593</name>
    <dbReference type="NCBI Taxonomy" id="1448316"/>
    <lineage>
        <taxon>Eukaryota</taxon>
        <taxon>Fungi</taxon>
        <taxon>Dikarya</taxon>
        <taxon>Ascomycota</taxon>
        <taxon>Pezizomycotina</taxon>
        <taxon>Eurotiomycetes</taxon>
        <taxon>Eurotiomycetidae</taxon>
        <taxon>Eurotiales</taxon>
        <taxon>Aspergillaceae</taxon>
        <taxon>Aspergillus</taxon>
        <taxon>Aspergillus subgen. Circumdati</taxon>
    </lineage>
</organism>
<dbReference type="Pfam" id="PF26082">
    <property type="entry name" value="zf-C2H2_AcuF"/>
    <property type="match status" value="1"/>
</dbReference>
<feature type="compositionally biased region" description="Basic and acidic residues" evidence="1">
    <location>
        <begin position="713"/>
        <end position="746"/>
    </location>
</feature>
<feature type="domain" description="Ubiquitin-like" evidence="2">
    <location>
        <begin position="549"/>
        <end position="631"/>
    </location>
</feature>
<dbReference type="OrthoDB" id="6133115at2759"/>
<dbReference type="InterPro" id="IPR058925">
    <property type="entry name" value="zf-C2H2_AcuF"/>
</dbReference>
<feature type="compositionally biased region" description="Polar residues" evidence="1">
    <location>
        <begin position="445"/>
        <end position="469"/>
    </location>
</feature>
<accession>A0A395GLM6</accession>
<sequence length="809" mass="89868">MANPISSSTIACLKELKQLVLSGHLAQYESDVSQVLWQDELGRLQVWAANIGAHQTGQSSLDHRLRDASHIKEQTVRLLKRLRRIYEDLQDVLHGPIEDDSLSDTDDDGDQTEVQQLYHALHDTINSLFQLSMAIQRPAHHDRLLGTRRSDVVHFECFDQQHVSNKFPQAEDTIAKRLGLAITQRRAVLQYRERHHLKLGRGLNHALGDHPDTVSTKLSETVATEFIETSHINHSLDSQSIVSQTSYAETLMNGSGGMVVPPPPAESADGNPFECPYCFVILTIPNRSAWARHIFKDLMPYICLFPDCQSPHRLYDSRREWDFHIQSEHSTPGDDGHLFCPLCHAHLESTKLFEKHVGRHLEELALFALPQLARDEDDNSSMSVSGPLNKRADAQPGYFYDTLSDIHSSFDGSEHAPDDGRVFRDQDGFSVDEMSISIGPGELDTASTRSQGSSEEVSADQTELQSSSPKPVDTEKDQAIARLERLILEERTERETREAREAQRHAALEAEVGAAAAAAAAAAAGPRAESDHVEATEAAAEASPTHTSKKKPIRFKDAIGRKFSFPFALCCTWQGMEELIRQAFLHIEVIGPHIAEGHYDLIGPNGDIILPHDWERVIEPDWLITMHMWPIPEKKISPDLDPSSNPPPPPIPSPRPPNLPFPGDSSYVPKIDEEPSMDSPKDKRRRGPEPGSFAMWMVGGNRLKLNRALKNRKGNEETGELRELATDTGEDVDKTIDERSEQKPADESSPVVDAAGTPFTTSSEHNKAPAPDPGGFAQWMARGNRSKFNRAPGTANEDNETASRTAGNE</sequence>
<evidence type="ECO:0000259" key="2">
    <source>
        <dbReference type="Pfam" id="PF22893"/>
    </source>
</evidence>
<evidence type="ECO:0000259" key="3">
    <source>
        <dbReference type="Pfam" id="PF26082"/>
    </source>
</evidence>
<evidence type="ECO:0000313" key="4">
    <source>
        <dbReference type="EMBL" id="RAK96411.1"/>
    </source>
</evidence>
<keyword evidence="5" id="KW-1185">Reference proteome</keyword>
<protein>
    <recommendedName>
        <fullName evidence="6">C2H2-type domain-containing protein</fullName>
    </recommendedName>
</protein>
<dbReference type="EMBL" id="KZ824476">
    <property type="protein sequence ID" value="RAK96411.1"/>
    <property type="molecule type" value="Genomic_DNA"/>
</dbReference>
<reference evidence="4 5" key="1">
    <citation type="submission" date="2018-02" db="EMBL/GenBank/DDBJ databases">
        <title>The genomes of Aspergillus section Nigri reveals drivers in fungal speciation.</title>
        <authorList>
            <consortium name="DOE Joint Genome Institute"/>
            <person name="Vesth T.C."/>
            <person name="Nybo J."/>
            <person name="Theobald S."/>
            <person name="Brandl J."/>
            <person name="Frisvad J.C."/>
            <person name="Nielsen K.F."/>
            <person name="Lyhne E.K."/>
            <person name="Kogle M.E."/>
            <person name="Kuo A."/>
            <person name="Riley R."/>
            <person name="Clum A."/>
            <person name="Nolan M."/>
            <person name="Lipzen A."/>
            <person name="Salamov A."/>
            <person name="Henrissat B."/>
            <person name="Wiebenga A."/>
            <person name="De vries R.P."/>
            <person name="Grigoriev I.V."/>
            <person name="Mortensen U.H."/>
            <person name="Andersen M.R."/>
            <person name="Baker S.E."/>
        </authorList>
    </citation>
    <scope>NUCLEOTIDE SEQUENCE [LARGE SCALE GENOMIC DNA]</scope>
    <source>
        <strain evidence="4 5">CBS 121593</strain>
    </source>
</reference>
<feature type="compositionally biased region" description="Pro residues" evidence="1">
    <location>
        <begin position="644"/>
        <end position="660"/>
    </location>
</feature>
<evidence type="ECO:0000256" key="1">
    <source>
        <dbReference type="SAM" id="MobiDB-lite"/>
    </source>
</evidence>
<evidence type="ECO:0008006" key="6">
    <source>
        <dbReference type="Google" id="ProtNLM"/>
    </source>
</evidence>
<dbReference type="VEuPathDB" id="FungiDB:BO80DRAFT_391970"/>
<feature type="region of interest" description="Disordered" evidence="1">
    <location>
        <begin position="433"/>
        <end position="478"/>
    </location>
</feature>
<feature type="region of interest" description="Disordered" evidence="1">
    <location>
        <begin position="710"/>
        <end position="809"/>
    </location>
</feature>
<dbReference type="PANTHER" id="PTHR35391">
    <property type="entry name" value="C2H2-TYPE DOMAIN-CONTAINING PROTEIN-RELATED"/>
    <property type="match status" value="1"/>
</dbReference>
<dbReference type="Pfam" id="PF22893">
    <property type="entry name" value="ULD_2"/>
    <property type="match status" value="1"/>
</dbReference>
<gene>
    <name evidence="4" type="ORF">BO80DRAFT_391970</name>
</gene>